<evidence type="ECO:0000259" key="7">
    <source>
        <dbReference type="Pfam" id="PF00703"/>
    </source>
</evidence>
<comment type="caution">
    <text evidence="11">The sequence shown here is derived from an EMBL/GenBank/DDBJ whole genome shotgun (WGS) entry which is preliminary data.</text>
</comment>
<dbReference type="Gene3D" id="3.20.20.80">
    <property type="entry name" value="Glycosidases"/>
    <property type="match status" value="1"/>
</dbReference>
<dbReference type="GO" id="GO:0006516">
    <property type="term" value="P:glycoprotein catabolic process"/>
    <property type="evidence" value="ECO:0007669"/>
    <property type="project" value="TreeGrafter"/>
</dbReference>
<dbReference type="InterPro" id="IPR050887">
    <property type="entry name" value="Beta-mannosidase_GH2"/>
</dbReference>
<comment type="catalytic activity">
    <reaction evidence="1">
        <text>Hydrolysis of terminal, non-reducing beta-D-mannose residues in beta-D-mannosides.</text>
        <dbReference type="EC" id="3.2.1.25"/>
    </reaction>
</comment>
<dbReference type="Pfam" id="PF22666">
    <property type="entry name" value="Glyco_hydro_2_N2"/>
    <property type="match status" value="1"/>
</dbReference>
<proteinExistence type="inferred from homology"/>
<keyword evidence="5" id="KW-0378">Hydrolase</keyword>
<dbReference type="InterPro" id="IPR054593">
    <property type="entry name" value="Beta-mannosidase-like_N2"/>
</dbReference>
<name>A0A9D2MNP0_9FIRM</name>
<dbReference type="InterPro" id="IPR041351">
    <property type="entry name" value="Ig_GlcNase"/>
</dbReference>
<protein>
    <recommendedName>
        <fullName evidence="3">beta-mannosidase</fullName>
        <ecNumber evidence="3">3.2.1.25</ecNumber>
    </recommendedName>
</protein>
<dbReference type="Gene3D" id="2.60.40.10">
    <property type="entry name" value="Immunoglobulins"/>
    <property type="match status" value="2"/>
</dbReference>
<keyword evidence="4" id="KW-0732">Signal</keyword>
<feature type="domain" description="Glycoside hydrolase family 2 catalytic" evidence="8">
    <location>
        <begin position="314"/>
        <end position="462"/>
    </location>
</feature>
<evidence type="ECO:0000256" key="1">
    <source>
        <dbReference type="ARBA" id="ARBA00000829"/>
    </source>
</evidence>
<evidence type="ECO:0000313" key="12">
    <source>
        <dbReference type="Proteomes" id="UP000886883"/>
    </source>
</evidence>
<dbReference type="Proteomes" id="UP000886883">
    <property type="component" value="Unassembled WGS sequence"/>
</dbReference>
<dbReference type="InterPro" id="IPR017853">
    <property type="entry name" value="GH"/>
</dbReference>
<dbReference type="GO" id="GO:0004567">
    <property type="term" value="F:beta-mannosidase activity"/>
    <property type="evidence" value="ECO:0007669"/>
    <property type="project" value="UniProtKB-EC"/>
</dbReference>
<evidence type="ECO:0000256" key="5">
    <source>
        <dbReference type="ARBA" id="ARBA00022801"/>
    </source>
</evidence>
<dbReference type="AlphaFoldDB" id="A0A9D2MNP0"/>
<dbReference type="InterPro" id="IPR006103">
    <property type="entry name" value="Glyco_hydro_2_cat"/>
</dbReference>
<keyword evidence="6" id="KW-0326">Glycosidase</keyword>
<feature type="domain" description="Glycoside hydrolase family 2 immunoglobulin-like beta-sandwich" evidence="7">
    <location>
        <begin position="203"/>
        <end position="294"/>
    </location>
</feature>
<comment type="similarity">
    <text evidence="2">Belongs to the glycosyl hydrolase 2 family.</text>
</comment>
<dbReference type="SUPFAM" id="SSF49303">
    <property type="entry name" value="beta-Galactosidase/glucuronidase domain"/>
    <property type="match status" value="2"/>
</dbReference>
<dbReference type="EMBL" id="DWXE01000001">
    <property type="protein sequence ID" value="HJB89874.1"/>
    <property type="molecule type" value="Genomic_DNA"/>
</dbReference>
<dbReference type="SUPFAM" id="SSF49785">
    <property type="entry name" value="Galactose-binding domain-like"/>
    <property type="match status" value="1"/>
</dbReference>
<dbReference type="Pfam" id="PF18368">
    <property type="entry name" value="Ig_GlcNase"/>
    <property type="match status" value="1"/>
</dbReference>
<evidence type="ECO:0000259" key="10">
    <source>
        <dbReference type="Pfam" id="PF22666"/>
    </source>
</evidence>
<dbReference type="GO" id="GO:0005975">
    <property type="term" value="P:carbohydrate metabolic process"/>
    <property type="evidence" value="ECO:0007669"/>
    <property type="project" value="InterPro"/>
</dbReference>
<evidence type="ECO:0000256" key="3">
    <source>
        <dbReference type="ARBA" id="ARBA00012754"/>
    </source>
</evidence>
<evidence type="ECO:0000256" key="4">
    <source>
        <dbReference type="ARBA" id="ARBA00022729"/>
    </source>
</evidence>
<evidence type="ECO:0000313" key="11">
    <source>
        <dbReference type="EMBL" id="HJB89874.1"/>
    </source>
</evidence>
<reference evidence="11" key="1">
    <citation type="journal article" date="2021" name="PeerJ">
        <title>Extensive microbial diversity within the chicken gut microbiome revealed by metagenomics and culture.</title>
        <authorList>
            <person name="Gilroy R."/>
            <person name="Ravi A."/>
            <person name="Getino M."/>
            <person name="Pursley I."/>
            <person name="Horton D.L."/>
            <person name="Alikhan N.F."/>
            <person name="Baker D."/>
            <person name="Gharbi K."/>
            <person name="Hall N."/>
            <person name="Watson M."/>
            <person name="Adriaenssens E.M."/>
            <person name="Foster-Nyarko E."/>
            <person name="Jarju S."/>
            <person name="Secka A."/>
            <person name="Antonio M."/>
            <person name="Oren A."/>
            <person name="Chaudhuri R.R."/>
            <person name="La Ragione R."/>
            <person name="Hildebrand F."/>
            <person name="Pallen M.J."/>
        </authorList>
    </citation>
    <scope>NUCLEOTIDE SEQUENCE</scope>
    <source>
        <strain evidence="11">USAMLcec3-2134</strain>
    </source>
</reference>
<sequence length="840" mass="95014">MKKISLNGSDWVCKEYVGEDWVWRNGEKRGTKDVRWWKAAKVPGSVTDDLYADGVIPDPWFEKNSLLIEWIPERTWIYRKEFQISKEDAGKRFFLHFEGVDYDAHFYLNDALLGEHHSMYTPAVFDVTDLVEPGETNLLAVVLDKAPDEQCQVSKTRYVKTHKSRMTYWWDFCPRMIHLGIWDDVWMEVTESVRLFAPDVEVSLTDGFSRARVSGSVAAEGAGSVSVRLLSGETPSARQDVPVSGGKADFCLTLENPRLWWPNGYGEQPLYTLEIEARGENGDTDLRRVRIGIRELKFVKNETEDETARPYTACVNGRRIYLKGYNWVPMDAMYGPKRPEKLVRLLTLAREAHVNCLRVWGGGLIEREEFYDFCDENGILVWQEFIQSSSGIENEPSRDPEFLELLRREAEIIIPRKKHHPSLALWGGGNELSGPEDAMISMEEPAVWVLAEQVRRLDPSRHFLESSPTGRIFNNTLENIEKDPDGLHDVHGPWEHQGLTEQYALYNAGTSLLSSEFGVEGMTNLSALRRNMKEEHLWPPSRDNEFYFHRGSWWNNFPLMQQCFGGQLGDIETAVKASQFLQYEGLKYAVEANRRRALRCSGTFPWQFNEPYPNNTCTCSVDYYAAPKPAYYGVRAAYAPESLTARFDSQTLSGRESFAASLFWQSSSAERVPERITARVVAQDGTVCAREEILTAGLLAEAEKAACAGTVSCAAEKIGTEIFYLALEAVDERGAVLAQNRYCFTKTDLSGLLRLPPARIETGMTETPNGCILEVKNAGSSTAAGLWLEDGEALDGEEKGYLYFGENYFYLFPGESKTVRIVSTKGKKAAVRVSGFNVEE</sequence>
<evidence type="ECO:0000256" key="6">
    <source>
        <dbReference type="ARBA" id="ARBA00023295"/>
    </source>
</evidence>
<dbReference type="PANTHER" id="PTHR43730:SF1">
    <property type="entry name" value="BETA-MANNOSIDASE"/>
    <property type="match status" value="1"/>
</dbReference>
<dbReference type="PANTHER" id="PTHR43730">
    <property type="entry name" value="BETA-MANNOSIDASE"/>
    <property type="match status" value="1"/>
</dbReference>
<organism evidence="11 12">
    <name type="scientific">Candidatus Eisenbergiella merdigallinarum</name>
    <dbReference type="NCBI Taxonomy" id="2838552"/>
    <lineage>
        <taxon>Bacteria</taxon>
        <taxon>Bacillati</taxon>
        <taxon>Bacillota</taxon>
        <taxon>Clostridia</taxon>
        <taxon>Lachnospirales</taxon>
        <taxon>Lachnospiraceae</taxon>
        <taxon>Eisenbergiella</taxon>
    </lineage>
</organism>
<dbReference type="EC" id="3.2.1.25" evidence="3"/>
<reference evidence="11" key="2">
    <citation type="submission" date="2021-04" db="EMBL/GenBank/DDBJ databases">
        <authorList>
            <person name="Gilroy R."/>
        </authorList>
    </citation>
    <scope>NUCLEOTIDE SEQUENCE</scope>
    <source>
        <strain evidence="11">USAMLcec3-2134</strain>
    </source>
</reference>
<dbReference type="Gene3D" id="2.60.120.260">
    <property type="entry name" value="Galactose-binding domain-like"/>
    <property type="match status" value="1"/>
</dbReference>
<feature type="domain" description="Exo-beta-D-glucosaminidase Ig-fold" evidence="9">
    <location>
        <begin position="746"/>
        <end position="838"/>
    </location>
</feature>
<evidence type="ECO:0000259" key="9">
    <source>
        <dbReference type="Pfam" id="PF18368"/>
    </source>
</evidence>
<evidence type="ECO:0000259" key="8">
    <source>
        <dbReference type="Pfam" id="PF02836"/>
    </source>
</evidence>
<dbReference type="InterPro" id="IPR006102">
    <property type="entry name" value="Ig-like_GH2"/>
</dbReference>
<feature type="domain" description="Beta-mannosidase-like galactose-binding" evidence="10">
    <location>
        <begin position="30"/>
        <end position="182"/>
    </location>
</feature>
<accession>A0A9D2MNP0</accession>
<dbReference type="Pfam" id="PF02836">
    <property type="entry name" value="Glyco_hydro_2_C"/>
    <property type="match status" value="1"/>
</dbReference>
<dbReference type="InterPro" id="IPR008979">
    <property type="entry name" value="Galactose-bd-like_sf"/>
</dbReference>
<gene>
    <name evidence="11" type="ORF">H9763_00205</name>
</gene>
<dbReference type="InterPro" id="IPR013783">
    <property type="entry name" value="Ig-like_fold"/>
</dbReference>
<dbReference type="SUPFAM" id="SSF51445">
    <property type="entry name" value="(Trans)glycosidases"/>
    <property type="match status" value="1"/>
</dbReference>
<dbReference type="Pfam" id="PF00703">
    <property type="entry name" value="Glyco_hydro_2"/>
    <property type="match status" value="1"/>
</dbReference>
<dbReference type="InterPro" id="IPR036156">
    <property type="entry name" value="Beta-gal/glucu_dom_sf"/>
</dbReference>
<evidence type="ECO:0000256" key="2">
    <source>
        <dbReference type="ARBA" id="ARBA00007401"/>
    </source>
</evidence>